<gene>
    <name evidence="22" type="ORF">VNO77_01038</name>
</gene>
<dbReference type="PROSITE" id="PS00107">
    <property type="entry name" value="PROTEIN_KINASE_ATP"/>
    <property type="match status" value="1"/>
</dbReference>
<dbReference type="SMART" id="SM00220">
    <property type="entry name" value="S_TKc"/>
    <property type="match status" value="1"/>
</dbReference>
<comment type="subcellular location">
    <subcellularLocation>
        <location evidence="1">Cell membrane</location>
        <topology evidence="1">Single-pass membrane protein</topology>
    </subcellularLocation>
    <subcellularLocation>
        <location evidence="2">Membrane</location>
        <topology evidence="2">Single-pass type I membrane protein</topology>
    </subcellularLocation>
</comment>
<accession>A0AAN9MVT8</accession>
<evidence type="ECO:0000256" key="1">
    <source>
        <dbReference type="ARBA" id="ARBA00004162"/>
    </source>
</evidence>
<keyword evidence="5" id="KW-0723">Serine/threonine-protein kinase</keyword>
<keyword evidence="8 20" id="KW-0732">Signal</keyword>
<feature type="transmembrane region" description="Helical" evidence="19">
    <location>
        <begin position="247"/>
        <end position="272"/>
    </location>
</feature>
<dbReference type="PROSITE" id="PS00108">
    <property type="entry name" value="PROTEIN_KINASE_ST"/>
    <property type="match status" value="1"/>
</dbReference>
<dbReference type="FunFam" id="3.30.200.20:FF:000542">
    <property type="entry name" value="Receptor-like serine/threonine-protein kinase At4g25390"/>
    <property type="match status" value="1"/>
</dbReference>
<dbReference type="PANTHER" id="PTHR47989:SF58">
    <property type="entry name" value="PROTEIN KINASE DOMAIN-CONTAINING PROTEIN"/>
    <property type="match status" value="1"/>
</dbReference>
<dbReference type="InterPro" id="IPR008271">
    <property type="entry name" value="Ser/Thr_kinase_AS"/>
</dbReference>
<evidence type="ECO:0000256" key="11">
    <source>
        <dbReference type="ARBA" id="ARBA00022840"/>
    </source>
</evidence>
<keyword evidence="4" id="KW-1003">Cell membrane</keyword>
<evidence type="ECO:0000313" key="22">
    <source>
        <dbReference type="EMBL" id="KAK7359092.1"/>
    </source>
</evidence>
<dbReference type="Proteomes" id="UP001367508">
    <property type="component" value="Unassembled WGS sequence"/>
</dbReference>
<evidence type="ECO:0000256" key="5">
    <source>
        <dbReference type="ARBA" id="ARBA00022527"/>
    </source>
</evidence>
<evidence type="ECO:0000256" key="14">
    <source>
        <dbReference type="ARBA" id="ARBA00023170"/>
    </source>
</evidence>
<keyword evidence="13 19" id="KW-0472">Membrane</keyword>
<evidence type="ECO:0000256" key="15">
    <source>
        <dbReference type="ARBA" id="ARBA00023180"/>
    </source>
</evidence>
<dbReference type="Pfam" id="PF19160">
    <property type="entry name" value="SPARK"/>
    <property type="match status" value="1"/>
</dbReference>
<organism evidence="22 23">
    <name type="scientific">Canavalia gladiata</name>
    <name type="common">Sword bean</name>
    <name type="synonym">Dolichos gladiatus</name>
    <dbReference type="NCBI Taxonomy" id="3824"/>
    <lineage>
        <taxon>Eukaryota</taxon>
        <taxon>Viridiplantae</taxon>
        <taxon>Streptophyta</taxon>
        <taxon>Embryophyta</taxon>
        <taxon>Tracheophyta</taxon>
        <taxon>Spermatophyta</taxon>
        <taxon>Magnoliopsida</taxon>
        <taxon>eudicotyledons</taxon>
        <taxon>Gunneridae</taxon>
        <taxon>Pentapetalae</taxon>
        <taxon>rosids</taxon>
        <taxon>fabids</taxon>
        <taxon>Fabales</taxon>
        <taxon>Fabaceae</taxon>
        <taxon>Papilionoideae</taxon>
        <taxon>50 kb inversion clade</taxon>
        <taxon>NPAAA clade</taxon>
        <taxon>indigoferoid/millettioid clade</taxon>
        <taxon>Phaseoleae</taxon>
        <taxon>Canavalia</taxon>
    </lineage>
</organism>
<dbReference type="InterPro" id="IPR043891">
    <property type="entry name" value="SPARK"/>
</dbReference>
<dbReference type="EC" id="2.7.11.1" evidence="3"/>
<evidence type="ECO:0000313" key="23">
    <source>
        <dbReference type="Proteomes" id="UP001367508"/>
    </source>
</evidence>
<evidence type="ECO:0000256" key="6">
    <source>
        <dbReference type="ARBA" id="ARBA00022679"/>
    </source>
</evidence>
<evidence type="ECO:0000256" key="20">
    <source>
        <dbReference type="SAM" id="SignalP"/>
    </source>
</evidence>
<dbReference type="GO" id="GO:0005524">
    <property type="term" value="F:ATP binding"/>
    <property type="evidence" value="ECO:0007669"/>
    <property type="project" value="UniProtKB-UniRule"/>
</dbReference>
<feature type="binding site" evidence="18">
    <location>
        <position position="346"/>
    </location>
    <ligand>
        <name>ATP</name>
        <dbReference type="ChEBI" id="CHEBI:30616"/>
    </ligand>
</feature>
<dbReference type="Pfam" id="PF00069">
    <property type="entry name" value="Pkinase"/>
    <property type="match status" value="1"/>
</dbReference>
<evidence type="ECO:0000256" key="19">
    <source>
        <dbReference type="SAM" id="Phobius"/>
    </source>
</evidence>
<feature type="chain" id="PRO_5043010207" description="non-specific serine/threonine protein kinase" evidence="20">
    <location>
        <begin position="21"/>
        <end position="628"/>
    </location>
</feature>
<protein>
    <recommendedName>
        <fullName evidence="3">non-specific serine/threonine protein kinase</fullName>
        <ecNumber evidence="3">2.7.11.1</ecNumber>
    </recommendedName>
</protein>
<dbReference type="InterPro" id="IPR017441">
    <property type="entry name" value="Protein_kinase_ATP_BS"/>
</dbReference>
<keyword evidence="15" id="KW-0325">Glycoprotein</keyword>
<evidence type="ECO:0000259" key="21">
    <source>
        <dbReference type="PROSITE" id="PS50011"/>
    </source>
</evidence>
<dbReference type="FunFam" id="1.10.510.10:FF:000287">
    <property type="entry name" value="probable LRR receptor-like serine/threonine-protein kinase RKF3"/>
    <property type="match status" value="1"/>
</dbReference>
<comment type="caution">
    <text evidence="22">The sequence shown here is derived from an EMBL/GenBank/DDBJ whole genome shotgun (WGS) entry which is preliminary data.</text>
</comment>
<feature type="domain" description="Protein kinase" evidence="21">
    <location>
        <begin position="318"/>
        <end position="622"/>
    </location>
</feature>
<dbReference type="Gene3D" id="3.30.200.20">
    <property type="entry name" value="Phosphorylase Kinase, domain 1"/>
    <property type="match status" value="1"/>
</dbReference>
<keyword evidence="11 18" id="KW-0067">ATP-binding</keyword>
<keyword evidence="12 19" id="KW-1133">Transmembrane helix</keyword>
<proteinExistence type="predicted"/>
<dbReference type="GO" id="GO:0005886">
    <property type="term" value="C:plasma membrane"/>
    <property type="evidence" value="ECO:0007669"/>
    <property type="project" value="UniProtKB-SubCell"/>
</dbReference>
<dbReference type="InterPro" id="IPR011009">
    <property type="entry name" value="Kinase-like_dom_sf"/>
</dbReference>
<dbReference type="AlphaFoldDB" id="A0AAN9MVT8"/>
<keyword evidence="14" id="KW-0675">Receptor</keyword>
<evidence type="ECO:0000256" key="16">
    <source>
        <dbReference type="ARBA" id="ARBA00047899"/>
    </source>
</evidence>
<keyword evidence="10" id="KW-0418">Kinase</keyword>
<feature type="signal peptide" evidence="20">
    <location>
        <begin position="1"/>
        <end position="20"/>
    </location>
</feature>
<evidence type="ECO:0000256" key="12">
    <source>
        <dbReference type="ARBA" id="ARBA00022989"/>
    </source>
</evidence>
<keyword evidence="9 18" id="KW-0547">Nucleotide-binding</keyword>
<dbReference type="PANTHER" id="PTHR47989">
    <property type="entry name" value="OS01G0750732 PROTEIN"/>
    <property type="match status" value="1"/>
</dbReference>
<evidence type="ECO:0000256" key="13">
    <source>
        <dbReference type="ARBA" id="ARBA00023136"/>
    </source>
</evidence>
<comment type="catalytic activity">
    <reaction evidence="16">
        <text>L-threonyl-[protein] + ATP = O-phospho-L-threonyl-[protein] + ADP + H(+)</text>
        <dbReference type="Rhea" id="RHEA:46608"/>
        <dbReference type="Rhea" id="RHEA-COMP:11060"/>
        <dbReference type="Rhea" id="RHEA-COMP:11605"/>
        <dbReference type="ChEBI" id="CHEBI:15378"/>
        <dbReference type="ChEBI" id="CHEBI:30013"/>
        <dbReference type="ChEBI" id="CHEBI:30616"/>
        <dbReference type="ChEBI" id="CHEBI:61977"/>
        <dbReference type="ChEBI" id="CHEBI:456216"/>
        <dbReference type="EC" id="2.7.11.1"/>
    </reaction>
</comment>
<dbReference type="SUPFAM" id="SSF56112">
    <property type="entry name" value="Protein kinase-like (PK-like)"/>
    <property type="match status" value="1"/>
</dbReference>
<dbReference type="EMBL" id="JAYMYQ010000001">
    <property type="protein sequence ID" value="KAK7359092.1"/>
    <property type="molecule type" value="Genomic_DNA"/>
</dbReference>
<keyword evidence="7 19" id="KW-0812">Transmembrane</keyword>
<dbReference type="PROSITE" id="PS50011">
    <property type="entry name" value="PROTEIN_KINASE_DOM"/>
    <property type="match status" value="1"/>
</dbReference>
<keyword evidence="23" id="KW-1185">Reference proteome</keyword>
<evidence type="ECO:0000256" key="9">
    <source>
        <dbReference type="ARBA" id="ARBA00022741"/>
    </source>
</evidence>
<evidence type="ECO:0000256" key="2">
    <source>
        <dbReference type="ARBA" id="ARBA00004479"/>
    </source>
</evidence>
<comment type="catalytic activity">
    <reaction evidence="17">
        <text>L-seryl-[protein] + ATP = O-phospho-L-seryl-[protein] + ADP + H(+)</text>
        <dbReference type="Rhea" id="RHEA:17989"/>
        <dbReference type="Rhea" id="RHEA-COMP:9863"/>
        <dbReference type="Rhea" id="RHEA-COMP:11604"/>
        <dbReference type="ChEBI" id="CHEBI:15378"/>
        <dbReference type="ChEBI" id="CHEBI:29999"/>
        <dbReference type="ChEBI" id="CHEBI:30616"/>
        <dbReference type="ChEBI" id="CHEBI:83421"/>
        <dbReference type="ChEBI" id="CHEBI:456216"/>
        <dbReference type="EC" id="2.7.11.1"/>
    </reaction>
</comment>
<evidence type="ECO:0000256" key="8">
    <source>
        <dbReference type="ARBA" id="ARBA00022729"/>
    </source>
</evidence>
<evidence type="ECO:0000256" key="10">
    <source>
        <dbReference type="ARBA" id="ARBA00022777"/>
    </source>
</evidence>
<evidence type="ECO:0000256" key="17">
    <source>
        <dbReference type="ARBA" id="ARBA00048679"/>
    </source>
</evidence>
<dbReference type="InterPro" id="IPR000719">
    <property type="entry name" value="Prot_kinase_dom"/>
</dbReference>
<dbReference type="Gene3D" id="1.10.510.10">
    <property type="entry name" value="Transferase(Phosphotransferase) domain 1"/>
    <property type="match status" value="1"/>
</dbReference>
<evidence type="ECO:0000256" key="7">
    <source>
        <dbReference type="ARBA" id="ARBA00022692"/>
    </source>
</evidence>
<evidence type="ECO:0000256" key="4">
    <source>
        <dbReference type="ARBA" id="ARBA00022475"/>
    </source>
</evidence>
<evidence type="ECO:0000256" key="3">
    <source>
        <dbReference type="ARBA" id="ARBA00012513"/>
    </source>
</evidence>
<evidence type="ECO:0000256" key="18">
    <source>
        <dbReference type="PROSITE-ProRule" id="PRU10141"/>
    </source>
</evidence>
<keyword evidence="6" id="KW-0808">Transferase</keyword>
<reference evidence="22 23" key="1">
    <citation type="submission" date="2024-01" db="EMBL/GenBank/DDBJ databases">
        <title>The genomes of 5 underutilized Papilionoideae crops provide insights into root nodulation and disease resistanc.</title>
        <authorList>
            <person name="Jiang F."/>
        </authorList>
    </citation>
    <scope>NUCLEOTIDE SEQUENCE [LARGE SCALE GENOMIC DNA]</scope>
    <source>
        <strain evidence="22">LVBAO_FW01</strain>
        <tissue evidence="22">Leaves</tissue>
    </source>
</reference>
<name>A0AAN9MVT8_CANGL</name>
<sequence>MESIFLLLLIFVMAPYSGSAAPSPSPSPSPTISPTNNSLCPVDMNYVLTVPWNSSGCLNFKPLASQNQTQSSLCCQTLLSLFGIALAQNLNKNSLFQLPNIPTSISCLKDFQSKLTSLSLPNNLVSSCFDPLQFVITPNICAHIQSEQDWHNRLGPTPQLNTTCKPDLSDLTNCGACVDEGLKVLHMLNTIDGNSSHSKDCFYFIVLYISGVVNEFGPESKGAMSCILELPLNSQVGSRRKSHHHALVIGLVAASSAFLVILLSLLGFYFWYKRWVKRKNVEVPANADPLEQRSSRWRPKPGSSWFKFEDLKKATNNFSPQNFIGRGAFGLVYKGILSDGTMVAVKMIEESDFQGDAEFYSEVEIISNLKHRNLVSLRGCCVVDEEGENGEYRKRYLIHDYMPNGSLDDHLFSDQNTKNSLTWLQRKNIILDVANALVYLHFGVKPAIYHRDIKATNILLDAEMRARVADFGVAKQSSESRSQLNTRVAGTRGYLAPEYALYGQLSEKSDVYSFGVVVLEIMCGRKALQFSSSGTPAFLITDWVWSLMKSENLEEALDSSILTDENSTRNIMERYLLVGILASHVLVDSRPTILDALKMLEGDIEVPPIPDRPNTLVHHMFYNADSIE</sequence>
<dbReference type="GO" id="GO:0004674">
    <property type="term" value="F:protein serine/threonine kinase activity"/>
    <property type="evidence" value="ECO:0007669"/>
    <property type="project" value="UniProtKB-KW"/>
</dbReference>